<organism evidence="2 3">
    <name type="scientific">Nocardioides terrae</name>
    <dbReference type="NCBI Taxonomy" id="574651"/>
    <lineage>
        <taxon>Bacteria</taxon>
        <taxon>Bacillati</taxon>
        <taxon>Actinomycetota</taxon>
        <taxon>Actinomycetes</taxon>
        <taxon>Propionibacteriales</taxon>
        <taxon>Nocardioidaceae</taxon>
        <taxon>Nocardioides</taxon>
    </lineage>
</organism>
<gene>
    <name evidence="2" type="ORF">SAMN04487968_11123</name>
</gene>
<dbReference type="RefSeq" id="WP_175507697.1">
    <property type="nucleotide sequence ID" value="NZ_FOLB01000011.1"/>
</dbReference>
<evidence type="ECO:0000313" key="3">
    <source>
        <dbReference type="Proteomes" id="UP000198832"/>
    </source>
</evidence>
<dbReference type="AlphaFoldDB" id="A0A1I1LUH4"/>
<feature type="compositionally biased region" description="Basic and acidic residues" evidence="1">
    <location>
        <begin position="38"/>
        <end position="48"/>
    </location>
</feature>
<feature type="region of interest" description="Disordered" evidence="1">
    <location>
        <begin position="35"/>
        <end position="54"/>
    </location>
</feature>
<dbReference type="Proteomes" id="UP000198832">
    <property type="component" value="Unassembled WGS sequence"/>
</dbReference>
<evidence type="ECO:0000313" key="2">
    <source>
        <dbReference type="EMBL" id="SFC76719.1"/>
    </source>
</evidence>
<accession>A0A1I1LUH4</accession>
<keyword evidence="3" id="KW-1185">Reference proteome</keyword>
<dbReference type="EMBL" id="FOLB01000011">
    <property type="protein sequence ID" value="SFC76719.1"/>
    <property type="molecule type" value="Genomic_DNA"/>
</dbReference>
<evidence type="ECO:0000256" key="1">
    <source>
        <dbReference type="SAM" id="MobiDB-lite"/>
    </source>
</evidence>
<reference evidence="2 3" key="1">
    <citation type="submission" date="2016-10" db="EMBL/GenBank/DDBJ databases">
        <authorList>
            <person name="de Groot N.N."/>
        </authorList>
    </citation>
    <scope>NUCLEOTIDE SEQUENCE [LARGE SCALE GENOMIC DNA]</scope>
    <source>
        <strain evidence="2 3">CGMCC 1.7056</strain>
    </source>
</reference>
<sequence length="54" mass="5783">MDSALDVAVRTVRALSDDALPRDWSAETAVLVGTGREPVPDEHAELRSRLPALG</sequence>
<name>A0A1I1LUH4_9ACTN</name>
<protein>
    <submittedName>
        <fullName evidence="2">Uncharacterized protein</fullName>
    </submittedName>
</protein>
<proteinExistence type="predicted"/>